<dbReference type="Pfam" id="PF20791">
    <property type="entry name" value="Acyl-ACP_TE_C"/>
    <property type="match status" value="1"/>
</dbReference>
<keyword evidence="4" id="KW-1185">Reference proteome</keyword>
<gene>
    <name evidence="3" type="ORF">MSHI_29710</name>
</gene>
<dbReference type="SUPFAM" id="SSF54637">
    <property type="entry name" value="Thioesterase/thiol ester dehydrase-isomerase"/>
    <property type="match status" value="2"/>
</dbReference>
<reference evidence="3 4" key="1">
    <citation type="journal article" date="2019" name="Emerg. Microbes Infect.">
        <title>Comprehensive subspecies identification of 175 nontuberculous mycobacteria species based on 7547 genomic profiles.</title>
        <authorList>
            <person name="Matsumoto Y."/>
            <person name="Kinjo T."/>
            <person name="Motooka D."/>
            <person name="Nabeya D."/>
            <person name="Jung N."/>
            <person name="Uechi K."/>
            <person name="Horii T."/>
            <person name="Iida T."/>
            <person name="Fujita J."/>
            <person name="Nakamura S."/>
        </authorList>
    </citation>
    <scope>NUCLEOTIDE SEQUENCE [LARGE SCALE GENOMIC DNA]</scope>
    <source>
        <strain evidence="3 4">JCM 14233</strain>
    </source>
</reference>
<dbReference type="Gene3D" id="3.10.129.10">
    <property type="entry name" value="Hotdog Thioesterase"/>
    <property type="match status" value="1"/>
</dbReference>
<dbReference type="PANTHER" id="PTHR31793:SF24">
    <property type="entry name" value="LONG-CHAIN ACYL-COA THIOESTERASE FADM"/>
    <property type="match status" value="1"/>
</dbReference>
<evidence type="ECO:0000259" key="2">
    <source>
        <dbReference type="Pfam" id="PF20791"/>
    </source>
</evidence>
<feature type="domain" description="Acyl-ACP thioesterase-like C-terminal" evidence="2">
    <location>
        <begin position="211"/>
        <end position="315"/>
    </location>
</feature>
<dbReference type="InterPro" id="IPR049427">
    <property type="entry name" value="Acyl-ACP_TE_C"/>
</dbReference>
<evidence type="ECO:0000259" key="1">
    <source>
        <dbReference type="Pfam" id="PF01643"/>
    </source>
</evidence>
<dbReference type="PANTHER" id="PTHR31793">
    <property type="entry name" value="4-HYDROXYBENZOYL-COA THIOESTERASE FAMILY MEMBER"/>
    <property type="match status" value="1"/>
</dbReference>
<protein>
    <submittedName>
        <fullName evidence="3">Acyl-[acyl-carrier-protein] thioesterase</fullName>
    </submittedName>
</protein>
<name>A0A7I7MS99_9MYCO</name>
<dbReference type="Pfam" id="PF01643">
    <property type="entry name" value="Acyl-ACP_TE"/>
    <property type="match status" value="1"/>
</dbReference>
<dbReference type="FunFam" id="3.10.129.10:FF:000044">
    <property type="entry name" value="Acyl-ACP thioesterase"/>
    <property type="match status" value="1"/>
</dbReference>
<dbReference type="GO" id="GO:0047617">
    <property type="term" value="F:fatty acyl-CoA hydrolase activity"/>
    <property type="evidence" value="ECO:0007669"/>
    <property type="project" value="TreeGrafter"/>
</dbReference>
<dbReference type="InterPro" id="IPR002864">
    <property type="entry name" value="Acyl-ACP_thioesterase_NHD"/>
</dbReference>
<sequence>MDINRAYPAFVKTPFAELAWRRDWCFRPGIGMIRTGGQGHLGTHEEQTGSQAVSLDKELMPVPDGHPDVFDREWPLRVGDIDRTGRLRLDAACRHIQDIGQDQLREMGFEETHPLWIVRRTMVDLVRPIEFGDMLRLRRWCSGTSNRWCEMRVRVDGRKGGLIESEAFWININRETQMPARIADDFLAGLHRTTSVDRLRWKGYLKPGGRDDATEIHEFPVRVTDIDLFDHMNNSVYWSVIEDYLASHAELLAGPLRVTIEHEAPVALGDKLEIISHVHPAGSTDQFGPGLVDRAVTTLTYAVGDETKAVASLFNR</sequence>
<dbReference type="CDD" id="cd00586">
    <property type="entry name" value="4HBT"/>
    <property type="match status" value="1"/>
</dbReference>
<dbReference type="EMBL" id="AP022575">
    <property type="protein sequence ID" value="BBX75065.1"/>
    <property type="molecule type" value="Genomic_DNA"/>
</dbReference>
<dbReference type="GO" id="GO:0006633">
    <property type="term" value="P:fatty acid biosynthetic process"/>
    <property type="evidence" value="ECO:0007669"/>
    <property type="project" value="InterPro"/>
</dbReference>
<evidence type="ECO:0000313" key="3">
    <source>
        <dbReference type="EMBL" id="BBX75065.1"/>
    </source>
</evidence>
<dbReference type="InterPro" id="IPR029069">
    <property type="entry name" value="HotDog_dom_sf"/>
</dbReference>
<feature type="domain" description="Acyl-ACP thioesterase N-terminal hotdog" evidence="1">
    <location>
        <begin position="68"/>
        <end position="189"/>
    </location>
</feature>
<organism evidence="3 4">
    <name type="scientific">Mycobacterium shinjukuense</name>
    <dbReference type="NCBI Taxonomy" id="398694"/>
    <lineage>
        <taxon>Bacteria</taxon>
        <taxon>Bacillati</taxon>
        <taxon>Actinomycetota</taxon>
        <taxon>Actinomycetes</taxon>
        <taxon>Mycobacteriales</taxon>
        <taxon>Mycobacteriaceae</taxon>
        <taxon>Mycobacterium</taxon>
    </lineage>
</organism>
<dbReference type="KEGG" id="mshj:MSHI_29710"/>
<dbReference type="Proteomes" id="UP000467236">
    <property type="component" value="Chromosome"/>
</dbReference>
<accession>A0A7I7MS99</accession>
<dbReference type="AlphaFoldDB" id="A0A7I7MS99"/>
<proteinExistence type="predicted"/>
<dbReference type="InterPro" id="IPR050563">
    <property type="entry name" value="4-hydroxybenzoyl-CoA_TE"/>
</dbReference>
<evidence type="ECO:0000313" key="4">
    <source>
        <dbReference type="Proteomes" id="UP000467236"/>
    </source>
</evidence>